<evidence type="ECO:0000313" key="8">
    <source>
        <dbReference type="EMBL" id="CAF1403334.1"/>
    </source>
</evidence>
<proteinExistence type="inferred from homology"/>
<dbReference type="PANTHER" id="PTHR23055:SF178">
    <property type="entry name" value="NEUROCALCIN HOMOLOG"/>
    <property type="match status" value="1"/>
</dbReference>
<feature type="domain" description="EF-hand" evidence="7">
    <location>
        <begin position="104"/>
        <end position="139"/>
    </location>
</feature>
<keyword evidence="5" id="KW-0106">Calcium</keyword>
<feature type="domain" description="EF-hand" evidence="7">
    <location>
        <begin position="30"/>
        <end position="65"/>
    </location>
</feature>
<gene>
    <name evidence="8" type="ORF">EDS130_LOCUS36169</name>
</gene>
<dbReference type="GO" id="GO:0005509">
    <property type="term" value="F:calcium ion binding"/>
    <property type="evidence" value="ECO:0007669"/>
    <property type="project" value="InterPro"/>
</dbReference>
<comment type="similarity">
    <text evidence="1">Belongs to the recoverin family.</text>
</comment>
<accession>A0A815L7R1</accession>
<dbReference type="InterPro" id="IPR002048">
    <property type="entry name" value="EF_hand_dom"/>
</dbReference>
<name>A0A815L7R1_ADIRI</name>
<keyword evidence="6" id="KW-0449">Lipoprotein</keyword>
<sequence length="200" mass="22261">MGNEILQSHSATLGDGEIAALKANSTLSEKEIREIYEEFQKSGGAGDGKISKDEFHRYYKKSAGCDDEDGILANNTFSAFDTNHDGHINFTEFVFAILAQSKTDINSILDFSFEIMDTSGDGLISFDELKSYLEKATILATILAVGHEEASTIDTNRTAENIFQEFRLSKMQKMNKQQFIQGCKKNEQLGKIFTGNKKNC</sequence>
<dbReference type="OrthoDB" id="272512at2759"/>
<feature type="domain" description="EF-hand" evidence="7">
    <location>
        <begin position="68"/>
        <end position="103"/>
    </location>
</feature>
<dbReference type="PROSITE" id="PS00018">
    <property type="entry name" value="EF_HAND_1"/>
    <property type="match status" value="2"/>
</dbReference>
<dbReference type="Proteomes" id="UP000663852">
    <property type="component" value="Unassembled WGS sequence"/>
</dbReference>
<reference evidence="8" key="1">
    <citation type="submission" date="2021-02" db="EMBL/GenBank/DDBJ databases">
        <authorList>
            <person name="Nowell W R."/>
        </authorList>
    </citation>
    <scope>NUCLEOTIDE SEQUENCE</scope>
</reference>
<dbReference type="PANTHER" id="PTHR23055">
    <property type="entry name" value="CALCIUM BINDING PROTEINS"/>
    <property type="match status" value="1"/>
</dbReference>
<keyword evidence="3" id="KW-0479">Metal-binding</keyword>
<dbReference type="Gene3D" id="1.10.238.10">
    <property type="entry name" value="EF-hand"/>
    <property type="match status" value="1"/>
</dbReference>
<dbReference type="SUPFAM" id="SSF47473">
    <property type="entry name" value="EF-hand"/>
    <property type="match status" value="1"/>
</dbReference>
<keyword evidence="2" id="KW-0519">Myristate</keyword>
<evidence type="ECO:0000259" key="7">
    <source>
        <dbReference type="PROSITE" id="PS50222"/>
    </source>
</evidence>
<dbReference type="InterPro" id="IPR018247">
    <property type="entry name" value="EF_Hand_1_Ca_BS"/>
</dbReference>
<keyword evidence="4" id="KW-0677">Repeat</keyword>
<dbReference type="InterPro" id="IPR011992">
    <property type="entry name" value="EF-hand-dom_pair"/>
</dbReference>
<evidence type="ECO:0000256" key="4">
    <source>
        <dbReference type="ARBA" id="ARBA00022737"/>
    </source>
</evidence>
<organism evidence="8 9">
    <name type="scientific">Adineta ricciae</name>
    <name type="common">Rotifer</name>
    <dbReference type="NCBI Taxonomy" id="249248"/>
    <lineage>
        <taxon>Eukaryota</taxon>
        <taxon>Metazoa</taxon>
        <taxon>Spiralia</taxon>
        <taxon>Gnathifera</taxon>
        <taxon>Rotifera</taxon>
        <taxon>Eurotatoria</taxon>
        <taxon>Bdelloidea</taxon>
        <taxon>Adinetida</taxon>
        <taxon>Adinetidae</taxon>
        <taxon>Adineta</taxon>
    </lineage>
</organism>
<dbReference type="Pfam" id="PF13202">
    <property type="entry name" value="EF-hand_5"/>
    <property type="match status" value="1"/>
</dbReference>
<dbReference type="SMART" id="SM00054">
    <property type="entry name" value="EFh"/>
    <property type="match status" value="3"/>
</dbReference>
<dbReference type="EMBL" id="CAJNOJ010000331">
    <property type="protein sequence ID" value="CAF1403334.1"/>
    <property type="molecule type" value="Genomic_DNA"/>
</dbReference>
<evidence type="ECO:0000256" key="6">
    <source>
        <dbReference type="ARBA" id="ARBA00023288"/>
    </source>
</evidence>
<dbReference type="PROSITE" id="PS50222">
    <property type="entry name" value="EF_HAND_2"/>
    <property type="match status" value="3"/>
</dbReference>
<comment type="caution">
    <text evidence="8">The sequence shown here is derived from an EMBL/GenBank/DDBJ whole genome shotgun (WGS) entry which is preliminary data.</text>
</comment>
<dbReference type="Pfam" id="PF13499">
    <property type="entry name" value="EF-hand_7"/>
    <property type="match status" value="1"/>
</dbReference>
<evidence type="ECO:0000256" key="1">
    <source>
        <dbReference type="ARBA" id="ARBA00006049"/>
    </source>
</evidence>
<evidence type="ECO:0000256" key="5">
    <source>
        <dbReference type="ARBA" id="ARBA00022837"/>
    </source>
</evidence>
<evidence type="ECO:0000313" key="9">
    <source>
        <dbReference type="Proteomes" id="UP000663852"/>
    </source>
</evidence>
<protein>
    <recommendedName>
        <fullName evidence="7">EF-hand domain-containing protein</fullName>
    </recommendedName>
</protein>
<dbReference type="AlphaFoldDB" id="A0A815L7R1"/>
<evidence type="ECO:0000256" key="2">
    <source>
        <dbReference type="ARBA" id="ARBA00022707"/>
    </source>
</evidence>
<evidence type="ECO:0000256" key="3">
    <source>
        <dbReference type="ARBA" id="ARBA00022723"/>
    </source>
</evidence>
<dbReference type="InterPro" id="IPR028846">
    <property type="entry name" value="Recoverin"/>
</dbReference>